<evidence type="ECO:0000313" key="2">
    <source>
        <dbReference type="EMBL" id="MFN6548757.1"/>
    </source>
</evidence>
<keyword evidence="1" id="KW-0812">Transmembrane</keyword>
<sequence>DKFLAVTGIMTNTWIFILLSDYFVCRKLLKLAPSSQIEFREGRVKDWNLCGMVALAAGLTLGALGVFGVYPLHFASFAAMLLGPIVYIPLTIITRGSQYGPVASGIDDELPDDECAMAAE</sequence>
<proteinExistence type="predicted"/>
<name>A0ABW9LP22_9MYCO</name>
<dbReference type="Proteomes" id="UP001635816">
    <property type="component" value="Unassembled WGS sequence"/>
</dbReference>
<dbReference type="Gene3D" id="1.10.4160.10">
    <property type="entry name" value="Hydantoin permease"/>
    <property type="match status" value="1"/>
</dbReference>
<feature type="transmembrane region" description="Helical" evidence="1">
    <location>
        <begin position="46"/>
        <end position="68"/>
    </location>
</feature>
<accession>A0ABW9LP22</accession>
<feature type="transmembrane region" description="Helical" evidence="1">
    <location>
        <begin position="6"/>
        <end position="25"/>
    </location>
</feature>
<organism evidence="2 3">
    <name type="scientific">Mycolicibacterium nivoides</name>
    <dbReference type="NCBI Taxonomy" id="2487344"/>
    <lineage>
        <taxon>Bacteria</taxon>
        <taxon>Bacillati</taxon>
        <taxon>Actinomycetota</taxon>
        <taxon>Actinomycetes</taxon>
        <taxon>Mycobacteriales</taxon>
        <taxon>Mycobacteriaceae</taxon>
        <taxon>Mycolicibacterium</taxon>
    </lineage>
</organism>
<evidence type="ECO:0000313" key="3">
    <source>
        <dbReference type="Proteomes" id="UP001635816"/>
    </source>
</evidence>
<gene>
    <name evidence="2" type="ORF">ACK4CT_37090</name>
</gene>
<feature type="non-terminal residue" evidence="2">
    <location>
        <position position="1"/>
    </location>
</feature>
<feature type="transmembrane region" description="Helical" evidence="1">
    <location>
        <begin position="74"/>
        <end position="93"/>
    </location>
</feature>
<dbReference type="EMBL" id="JBKBDD010000053">
    <property type="protein sequence ID" value="MFN6548757.1"/>
    <property type="molecule type" value="Genomic_DNA"/>
</dbReference>
<keyword evidence="3" id="KW-1185">Reference proteome</keyword>
<reference evidence="2 3" key="1">
    <citation type="submission" date="2024-12" db="EMBL/GenBank/DDBJ databases">
        <title>The coexistence of Mycolicibacterium septicum and Mycolicibacterium nivoides in clinical samples.</title>
        <authorList>
            <person name="Wang C."/>
            <person name="Feng Y."/>
            <person name="Zong Z."/>
        </authorList>
    </citation>
    <scope>NUCLEOTIDE SEQUENCE [LARGE SCALE GENOMIC DNA]</scope>
    <source>
        <strain evidence="2 3">120309</strain>
    </source>
</reference>
<protein>
    <submittedName>
        <fullName evidence="2">Allantoin permease</fullName>
    </submittedName>
</protein>
<keyword evidence="1" id="KW-1133">Transmembrane helix</keyword>
<evidence type="ECO:0000256" key="1">
    <source>
        <dbReference type="SAM" id="Phobius"/>
    </source>
</evidence>
<comment type="caution">
    <text evidence="2">The sequence shown here is derived from an EMBL/GenBank/DDBJ whole genome shotgun (WGS) entry which is preliminary data.</text>
</comment>
<keyword evidence="1" id="KW-0472">Membrane</keyword>